<dbReference type="SUPFAM" id="SSF52255">
    <property type="entry name" value="N5-CAIR mutase (phosphoribosylaminoimidazole carboxylase, PurE)"/>
    <property type="match status" value="1"/>
</dbReference>
<proteinExistence type="inferred from homology"/>
<comment type="catalytic activity">
    <reaction evidence="3 4">
        <text>5-carboxyamino-1-(5-phospho-D-ribosyl)imidazole + H(+) = 5-amino-1-(5-phospho-D-ribosyl)imidazole-4-carboxylate</text>
        <dbReference type="Rhea" id="RHEA:13193"/>
        <dbReference type="ChEBI" id="CHEBI:15378"/>
        <dbReference type="ChEBI" id="CHEBI:58730"/>
        <dbReference type="ChEBI" id="CHEBI:77657"/>
        <dbReference type="EC" id="5.4.99.18"/>
    </reaction>
</comment>
<dbReference type="Gene3D" id="3.40.50.1970">
    <property type="match status" value="1"/>
</dbReference>
<accession>A0A7C6AA49</accession>
<gene>
    <name evidence="3 7" type="primary">purE</name>
    <name evidence="7" type="ORF">ENW73_08370</name>
</gene>
<comment type="function">
    <text evidence="3 4">Catalyzes the conversion of N5-carboxyaminoimidazole ribonucleotide (N5-CAIR) to 4-carboxy-5-aminoimidazole ribonucleotide (CAIR).</text>
</comment>
<dbReference type="GO" id="GO:0016829">
    <property type="term" value="F:lyase activity"/>
    <property type="evidence" value="ECO:0007669"/>
    <property type="project" value="UniProtKB-KW"/>
</dbReference>
<evidence type="ECO:0000256" key="2">
    <source>
        <dbReference type="ARBA" id="ARBA00023235"/>
    </source>
</evidence>
<dbReference type="Pfam" id="PF00731">
    <property type="entry name" value="AIRC"/>
    <property type="match status" value="1"/>
</dbReference>
<dbReference type="EC" id="5.4.99.18" evidence="3 4"/>
<feature type="domain" description="PurE" evidence="6">
    <location>
        <begin position="1"/>
        <end position="150"/>
    </location>
</feature>
<evidence type="ECO:0000256" key="5">
    <source>
        <dbReference type="PIRSR" id="PIRSR001338-1"/>
    </source>
</evidence>
<feature type="binding site" evidence="3 5">
    <location>
        <position position="38"/>
    </location>
    <ligand>
        <name>substrate</name>
    </ligand>
</feature>
<comment type="caution">
    <text evidence="7">The sequence shown here is derived from an EMBL/GenBank/DDBJ whole genome shotgun (WGS) entry which is preliminary data.</text>
</comment>
<feature type="binding site" evidence="3 5">
    <location>
        <position position="8"/>
    </location>
    <ligand>
        <name>substrate</name>
    </ligand>
</feature>
<protein>
    <recommendedName>
        <fullName evidence="3 4">N5-carboxyaminoimidazole ribonucleotide mutase</fullName>
        <shortName evidence="3 4">N5-CAIR mutase</shortName>
        <ecNumber evidence="3 4">5.4.99.18</ecNumber>
    </recommendedName>
    <alternativeName>
        <fullName evidence="3">5-(carboxyamino)imidazole ribonucleotide mutase</fullName>
    </alternativeName>
</protein>
<dbReference type="HAMAP" id="MF_01929">
    <property type="entry name" value="PurE_classI"/>
    <property type="match status" value="1"/>
</dbReference>
<dbReference type="PANTHER" id="PTHR23046:SF2">
    <property type="entry name" value="PHOSPHORIBOSYLAMINOIMIDAZOLE CARBOXYLASE"/>
    <property type="match status" value="1"/>
</dbReference>
<dbReference type="PANTHER" id="PTHR23046">
    <property type="entry name" value="PHOSPHORIBOSYLAMINOIMIDAZOLE CARBOXYLASE CATALYTIC SUBUNIT"/>
    <property type="match status" value="1"/>
</dbReference>
<reference evidence="7" key="1">
    <citation type="journal article" date="2020" name="mSystems">
        <title>Genome- and Community-Level Interaction Insights into Carbon Utilization and Element Cycling Functions of Hydrothermarchaeota in Hydrothermal Sediment.</title>
        <authorList>
            <person name="Zhou Z."/>
            <person name="Liu Y."/>
            <person name="Xu W."/>
            <person name="Pan J."/>
            <person name="Luo Z.H."/>
            <person name="Li M."/>
        </authorList>
    </citation>
    <scope>NUCLEOTIDE SEQUENCE [LARGE SCALE GENOMIC DNA]</scope>
    <source>
        <strain evidence="7">SpSt-876</strain>
    </source>
</reference>
<dbReference type="SMART" id="SM01001">
    <property type="entry name" value="AIRC"/>
    <property type="match status" value="1"/>
</dbReference>
<feature type="binding site" evidence="3 5">
    <location>
        <position position="11"/>
    </location>
    <ligand>
        <name>substrate</name>
    </ligand>
</feature>
<sequence length="164" mass="17739">MISIIMGSESDFPIMQETAQTLDSFSIRYEIKILSAHRTPEAVRRYVKASEKKGIKVFITGAGGAAHLPGVIASYTTLPVIGVPLGSELKGLDSLLSIVQMPKGVPVATMAIGKPGAINAAILAGEILALSDKKVRERLQAERKRMAQEVLNKSKSLRTKRRNQ</sequence>
<dbReference type="NCBIfam" id="TIGR01162">
    <property type="entry name" value="purE"/>
    <property type="match status" value="1"/>
</dbReference>
<evidence type="ECO:0000256" key="3">
    <source>
        <dbReference type="HAMAP-Rule" id="MF_01929"/>
    </source>
</evidence>
<dbReference type="InterPro" id="IPR024694">
    <property type="entry name" value="PurE_prokaryotes"/>
</dbReference>
<dbReference type="GO" id="GO:0006189">
    <property type="term" value="P:'de novo' IMP biosynthetic process"/>
    <property type="evidence" value="ECO:0007669"/>
    <property type="project" value="UniProtKB-UniRule"/>
</dbReference>
<dbReference type="EMBL" id="DTLI01000198">
    <property type="protein sequence ID" value="HHS52852.1"/>
    <property type="molecule type" value="Genomic_DNA"/>
</dbReference>
<keyword evidence="7" id="KW-0456">Lyase</keyword>
<dbReference type="AlphaFoldDB" id="A0A7C6AA49"/>
<evidence type="ECO:0000256" key="1">
    <source>
        <dbReference type="ARBA" id="ARBA00022755"/>
    </source>
</evidence>
<comment type="similarity">
    <text evidence="3">Belongs to the AIR carboxylase family. Class I subfamily.</text>
</comment>
<name>A0A7C6AA49_UNCW3</name>
<keyword evidence="2 3" id="KW-0413">Isomerase</keyword>
<dbReference type="InterPro" id="IPR000031">
    <property type="entry name" value="PurE_dom"/>
</dbReference>
<dbReference type="UniPathway" id="UPA00074">
    <property type="reaction ID" value="UER00943"/>
</dbReference>
<evidence type="ECO:0000259" key="6">
    <source>
        <dbReference type="SMART" id="SM01001"/>
    </source>
</evidence>
<dbReference type="PIRSF" id="PIRSF001338">
    <property type="entry name" value="AIR_carboxylase"/>
    <property type="match status" value="1"/>
</dbReference>
<evidence type="ECO:0000256" key="4">
    <source>
        <dbReference type="PIRNR" id="PIRNR001338"/>
    </source>
</evidence>
<dbReference type="InterPro" id="IPR033747">
    <property type="entry name" value="PurE_ClassI"/>
</dbReference>
<evidence type="ECO:0000313" key="7">
    <source>
        <dbReference type="EMBL" id="HHS52852.1"/>
    </source>
</evidence>
<keyword evidence="1 3" id="KW-0658">Purine biosynthesis</keyword>
<comment type="pathway">
    <text evidence="3 4">Purine metabolism; IMP biosynthesis via de novo pathway; 5-amino-1-(5-phospho-D-ribosyl)imidazole-4-carboxylate from 5-amino-1-(5-phospho-D-ribosyl)imidazole (N5-CAIR route): step 2/2.</text>
</comment>
<dbReference type="GO" id="GO:0034023">
    <property type="term" value="F:5-(carboxyamino)imidazole ribonucleotide mutase activity"/>
    <property type="evidence" value="ECO:0007669"/>
    <property type="project" value="UniProtKB-UniRule"/>
</dbReference>
<organism evidence="7">
    <name type="scientific">candidate division WOR-3 bacterium</name>
    <dbReference type="NCBI Taxonomy" id="2052148"/>
    <lineage>
        <taxon>Bacteria</taxon>
        <taxon>Bacteria division WOR-3</taxon>
    </lineage>
</organism>